<evidence type="ECO:0000259" key="2">
    <source>
        <dbReference type="SMART" id="SM00481"/>
    </source>
</evidence>
<dbReference type="RefSeq" id="WP_343331786.1">
    <property type="nucleotide sequence ID" value="NZ_JAPOHD010000007.1"/>
</dbReference>
<dbReference type="InterPro" id="IPR016195">
    <property type="entry name" value="Pol/histidinol_Pase-like"/>
</dbReference>
<feature type="chain" id="PRO_5040846900" evidence="1">
    <location>
        <begin position="19"/>
        <end position="370"/>
    </location>
</feature>
<organism evidence="3 4">
    <name type="scientific">Draconibacterium aestuarii</name>
    <dbReference type="NCBI Taxonomy" id="2998507"/>
    <lineage>
        <taxon>Bacteria</taxon>
        <taxon>Pseudomonadati</taxon>
        <taxon>Bacteroidota</taxon>
        <taxon>Bacteroidia</taxon>
        <taxon>Marinilabiliales</taxon>
        <taxon>Prolixibacteraceae</taxon>
        <taxon>Draconibacterium</taxon>
    </lineage>
</organism>
<reference evidence="3" key="1">
    <citation type="submission" date="2022-11" db="EMBL/GenBank/DDBJ databases">
        <title>Marilongibacter aestuarii gen. nov., sp. nov., isolated from tidal flat sediment.</title>
        <authorList>
            <person name="Jiayan W."/>
        </authorList>
    </citation>
    <scope>NUCLEOTIDE SEQUENCE</scope>
    <source>
        <strain evidence="3">Z1-6</strain>
    </source>
</reference>
<dbReference type="PROSITE" id="PS51257">
    <property type="entry name" value="PROKAR_LIPOPROTEIN"/>
    <property type="match status" value="1"/>
</dbReference>
<evidence type="ECO:0000256" key="1">
    <source>
        <dbReference type="SAM" id="SignalP"/>
    </source>
</evidence>
<feature type="signal peptide" evidence="1">
    <location>
        <begin position="1"/>
        <end position="18"/>
    </location>
</feature>
<gene>
    <name evidence="3" type="ORF">OU798_03800</name>
</gene>
<sequence>MKTIVCILFLAASLISCTNEKNTQYQWYKGNTHCHSTISDGDNPVKKVIKSYHDRGYNFLVVTDHNFLVDTDTVLYDEPLRNDFLLIQGEEVTDQKSVHTTALNISEYVRFSNDPNQEKDLQKRREEITTALRTEVNISKSEILQMHVDGIRKAGGTPFLNHPNFADGLQVEDIFAVTNLHHMELYNGHPYVYNWGKEEHISVEAKWDSILSRGHIMYGVAADDMHNLETRSEKDANPFRGWIMVKSKQLTPHAIQAAINNGDFYSTTSVTLKTCEMNAKKCVIEVDPITTMNEVKTSLSVPRIDETGEEGFLIEFIGQGGKVLAQKAGIKARYKLQATDRYVRSRITYCEKTESGYEKRFAWTQPVFMN</sequence>
<keyword evidence="1" id="KW-0732">Signal</keyword>
<proteinExistence type="predicted"/>
<feature type="domain" description="Polymerase/histidinol phosphatase N-terminal" evidence="2">
    <location>
        <begin position="30"/>
        <end position="96"/>
    </location>
</feature>
<dbReference type="InterPro" id="IPR052018">
    <property type="entry name" value="PHP_domain"/>
</dbReference>
<accession>A0A9X3F2P6</accession>
<dbReference type="GO" id="GO:0004534">
    <property type="term" value="F:5'-3' RNA exonuclease activity"/>
    <property type="evidence" value="ECO:0007669"/>
    <property type="project" value="TreeGrafter"/>
</dbReference>
<evidence type="ECO:0000313" key="4">
    <source>
        <dbReference type="Proteomes" id="UP001145087"/>
    </source>
</evidence>
<dbReference type="InterPro" id="IPR003141">
    <property type="entry name" value="Pol/His_phosphatase_N"/>
</dbReference>
<dbReference type="PANTHER" id="PTHR42924:SF11">
    <property type="entry name" value="POLYMERASE_HISTIDINOL PHOSPHATASE N-TERMINAL DOMAIN-CONTAINING PROTEIN"/>
    <property type="match status" value="1"/>
</dbReference>
<dbReference type="SUPFAM" id="SSF89550">
    <property type="entry name" value="PHP domain-like"/>
    <property type="match status" value="1"/>
</dbReference>
<dbReference type="GO" id="GO:0035312">
    <property type="term" value="F:5'-3' DNA exonuclease activity"/>
    <property type="evidence" value="ECO:0007669"/>
    <property type="project" value="TreeGrafter"/>
</dbReference>
<dbReference type="Proteomes" id="UP001145087">
    <property type="component" value="Unassembled WGS sequence"/>
</dbReference>
<keyword evidence="4" id="KW-1185">Reference proteome</keyword>
<dbReference type="SMART" id="SM00481">
    <property type="entry name" value="POLIIIAc"/>
    <property type="match status" value="1"/>
</dbReference>
<comment type="caution">
    <text evidence="3">The sequence shown here is derived from an EMBL/GenBank/DDBJ whole genome shotgun (WGS) entry which is preliminary data.</text>
</comment>
<dbReference type="EMBL" id="JAPOHD010000007">
    <property type="protein sequence ID" value="MCY1719449.1"/>
    <property type="molecule type" value="Genomic_DNA"/>
</dbReference>
<dbReference type="PANTHER" id="PTHR42924">
    <property type="entry name" value="EXONUCLEASE"/>
    <property type="match status" value="1"/>
</dbReference>
<evidence type="ECO:0000313" key="3">
    <source>
        <dbReference type="EMBL" id="MCY1719449.1"/>
    </source>
</evidence>
<dbReference type="Gene3D" id="3.20.20.140">
    <property type="entry name" value="Metal-dependent hydrolases"/>
    <property type="match status" value="1"/>
</dbReference>
<name>A0A9X3F2P6_9BACT</name>
<protein>
    <submittedName>
        <fullName evidence="3">CehA/McbA family metallohydrolase</fullName>
    </submittedName>
</protein>
<dbReference type="AlphaFoldDB" id="A0A9X3F2P6"/>
<dbReference type="NCBIfam" id="NF038032">
    <property type="entry name" value="CehA_McbA_metalo"/>
    <property type="match status" value="1"/>
</dbReference>